<feature type="compositionally biased region" description="Pro residues" evidence="4">
    <location>
        <begin position="847"/>
        <end position="870"/>
    </location>
</feature>
<sequence>MATSMVGRQGLSDPIDLHGGHFTDGEDNDSGPDSSLQPTRTNETTSSNDQDDDQAKRRAVNNLLAQLMPNKASATEEPAQTRQHKESDESAKDRTQVSEQEIELSQGDSLSKPAETLQKSLEKDISGTADEQENPENGDSALPAEVNGLMHAVDTQQAEIAPVQNGFDASVLTGIDASAALNGDALSLQVSQDQDMLSQPLNAESLHALHSLAPAFDPSNLDYAPEDLPSPSEGLQREDIPDHMRKPAERGQIEAFAKLEFQDGNYYITTHSCELGRDVLALRAAEARERSSSGHLHHKSSSGKASHLAHRVKRDESGIVGSVVSERGGFCGVDDNQEEPPEEKPHSSNGAGSDIIKPEDMHLNIVKKPYDYAAGAVVLAEDEQPRPVDPKALLPSPDQNPLIPIHPTAGQDGAEEIAAHKSISRRHVRIAWNFQQNYFELIILGRNGAFLNGRWHAQGVALPLDHGAQIQIGGVEVKFKLPTAPAHDDIPALEDSLVDDEEMQLEADDDEDVKDSIENDDQDSKPKSGPRLKLVTKKKLDSQTPSQPLAGPVDPANPQIPAKRRGPGRPPKDGIMSNRERREIEKAKKLAALREANGGVTPPPSGRQKIVKPKEPEDPDAPKTEKRKYTKRKRPDGTPAEGEGNGEGGSAEPGSDDESKPTKRAREEKSPSPVYPPESTFTEEQLAKPPYNYTVLIFEALQESPKPLTLRNIYRALKLKYPYFVYRCPTDGWQSSVRHNLNGDRNLFEHAERDGKGWSWRVVPGATMEKEKKRKPEPIERPDQSQPRYPPPGARPPGQPFGGPYSPYPQYPPGAPPPPGMPYFPPQNMPPGQYPPPGTPASYGFPGQPPQQPMPPPQHGSPGSAPPPNASSPTVQSGMGILKPSPAPAAPQPPHPPTAQQPPNRQAQPSPQNRPPGQTPNNLHPSQPQPLQLDPMLPCTPEGLFTIQNFEYAIYADTPDREERKRLQDAFGSVRARVLGGRKQSILPGGETKHEQVLLGHVKKIVERFPNPIYNADMVKRREAERERVEAETRAKAAQGQNGQGSRGPPNPNPGAPTSGAGVAPPPPPPPPPQVASPANGLPNPPQVNPRLAPGPPSGATSPAPEPASTALAGVQESQGAAKEAKQDQNKTSSTIALHAPPASEAEPKQEEEKEDVQRE</sequence>
<dbReference type="PROSITE" id="PS50006">
    <property type="entry name" value="FHA_DOMAIN"/>
    <property type="match status" value="1"/>
</dbReference>
<feature type="compositionally biased region" description="Acidic residues" evidence="4">
    <location>
        <begin position="504"/>
        <end position="513"/>
    </location>
</feature>
<feature type="compositionally biased region" description="Basic and acidic residues" evidence="4">
    <location>
        <begin position="15"/>
        <end position="24"/>
    </location>
</feature>
<keyword evidence="8" id="KW-1185">Reference proteome</keyword>
<evidence type="ECO:0000259" key="6">
    <source>
        <dbReference type="PROSITE" id="PS50039"/>
    </source>
</evidence>
<dbReference type="Gene3D" id="2.60.200.20">
    <property type="match status" value="1"/>
</dbReference>
<feature type="compositionally biased region" description="Pro residues" evidence="4">
    <location>
        <begin position="1064"/>
        <end position="1075"/>
    </location>
</feature>
<dbReference type="Pfam" id="PF00498">
    <property type="entry name" value="FHA"/>
    <property type="match status" value="1"/>
</dbReference>
<dbReference type="Pfam" id="PF00250">
    <property type="entry name" value="Forkhead"/>
    <property type="match status" value="1"/>
</dbReference>
<feature type="compositionally biased region" description="Basic and acidic residues" evidence="4">
    <location>
        <begin position="657"/>
        <end position="670"/>
    </location>
</feature>
<feature type="domain" description="FHA" evidence="5">
    <location>
        <begin position="421"/>
        <end position="456"/>
    </location>
</feature>
<feature type="compositionally biased region" description="Low complexity" evidence="4">
    <location>
        <begin position="1098"/>
        <end position="1113"/>
    </location>
</feature>
<dbReference type="InterPro" id="IPR001766">
    <property type="entry name" value="Fork_head_dom"/>
</dbReference>
<feature type="compositionally biased region" description="Basic and acidic residues" evidence="4">
    <location>
        <begin position="83"/>
        <end position="96"/>
    </location>
</feature>
<dbReference type="AlphaFoldDB" id="A0A0G2E483"/>
<dbReference type="SUPFAM" id="SSF46785">
    <property type="entry name" value="Winged helix' DNA-binding domain"/>
    <property type="match status" value="1"/>
</dbReference>
<dbReference type="GO" id="GO:0005634">
    <property type="term" value="C:nucleus"/>
    <property type="evidence" value="ECO:0007669"/>
    <property type="project" value="UniProtKB-SubCell"/>
</dbReference>
<feature type="compositionally biased region" description="Basic residues" evidence="4">
    <location>
        <begin position="295"/>
        <end position="312"/>
    </location>
</feature>
<evidence type="ECO:0000313" key="8">
    <source>
        <dbReference type="Proteomes" id="UP000053317"/>
    </source>
</evidence>
<evidence type="ECO:0000256" key="3">
    <source>
        <dbReference type="PROSITE-ProRule" id="PRU00089"/>
    </source>
</evidence>
<accession>A0A0G2E483</accession>
<reference evidence="7 8" key="2">
    <citation type="submission" date="2015-05" db="EMBL/GenBank/DDBJ databases">
        <authorList>
            <person name="Morales-Cruz A."/>
            <person name="Amrine K.C."/>
            <person name="Cantu D."/>
        </authorList>
    </citation>
    <scope>NUCLEOTIDE SEQUENCE [LARGE SCALE GENOMIC DNA]</scope>
    <source>
        <strain evidence="7">UCRPC4</strain>
    </source>
</reference>
<proteinExistence type="predicted"/>
<protein>
    <submittedName>
        <fullName evidence="7">Putative forkhead domain-containing protein</fullName>
    </submittedName>
</protein>
<evidence type="ECO:0000256" key="4">
    <source>
        <dbReference type="SAM" id="MobiDB-lite"/>
    </source>
</evidence>
<feature type="compositionally biased region" description="Basic and acidic residues" evidence="4">
    <location>
        <begin position="612"/>
        <end position="624"/>
    </location>
</feature>
<dbReference type="EMBL" id="LCWF01000141">
    <property type="protein sequence ID" value="KKY17534.1"/>
    <property type="molecule type" value="Genomic_DNA"/>
</dbReference>
<feature type="domain" description="Fork-head" evidence="6">
    <location>
        <begin position="688"/>
        <end position="778"/>
    </location>
</feature>
<feature type="compositionally biased region" description="Pro residues" evidence="4">
    <location>
        <begin position="885"/>
        <end position="900"/>
    </location>
</feature>
<feature type="compositionally biased region" description="Pro residues" evidence="4">
    <location>
        <begin position="1083"/>
        <end position="1097"/>
    </location>
</feature>
<feature type="compositionally biased region" description="Basic and acidic residues" evidence="4">
    <location>
        <begin position="1018"/>
        <end position="1035"/>
    </location>
</feature>
<feature type="compositionally biased region" description="Basic and acidic residues" evidence="4">
    <location>
        <begin position="768"/>
        <end position="783"/>
    </location>
</feature>
<feature type="compositionally biased region" description="Basic residues" evidence="4">
    <location>
        <begin position="625"/>
        <end position="634"/>
    </location>
</feature>
<organism evidence="7 8">
    <name type="scientific">Phaeomoniella chlamydospora</name>
    <name type="common">Phaeoacremonium chlamydosporum</name>
    <dbReference type="NCBI Taxonomy" id="158046"/>
    <lineage>
        <taxon>Eukaryota</taxon>
        <taxon>Fungi</taxon>
        <taxon>Dikarya</taxon>
        <taxon>Ascomycota</taxon>
        <taxon>Pezizomycotina</taxon>
        <taxon>Eurotiomycetes</taxon>
        <taxon>Chaetothyriomycetidae</taxon>
        <taxon>Phaeomoniellales</taxon>
        <taxon>Phaeomoniellaceae</taxon>
        <taxon>Phaeomoniella</taxon>
    </lineage>
</organism>
<name>A0A0G2E483_PHACM</name>
<feature type="region of interest" description="Disordered" evidence="4">
    <location>
        <begin position="763"/>
        <end position="940"/>
    </location>
</feature>
<feature type="compositionally biased region" description="Basic and acidic residues" evidence="4">
    <location>
        <begin position="1146"/>
        <end position="1160"/>
    </location>
</feature>
<dbReference type="PANTHER" id="PTHR21712">
    <property type="entry name" value="PRE-RRNA-PROCESSING PROTEIN FHL1"/>
    <property type="match status" value="1"/>
</dbReference>
<evidence type="ECO:0000313" key="7">
    <source>
        <dbReference type="EMBL" id="KKY17534.1"/>
    </source>
</evidence>
<evidence type="ECO:0000256" key="1">
    <source>
        <dbReference type="ARBA" id="ARBA00023125"/>
    </source>
</evidence>
<keyword evidence="1 3" id="KW-0238">DNA-binding</keyword>
<feature type="region of interest" description="Disordered" evidence="4">
    <location>
        <begin position="1016"/>
        <end position="1160"/>
    </location>
</feature>
<feature type="compositionally biased region" description="Low complexity" evidence="4">
    <location>
        <begin position="920"/>
        <end position="937"/>
    </location>
</feature>
<dbReference type="OrthoDB" id="5402974at2759"/>
<dbReference type="PANTHER" id="PTHR21712:SF29">
    <property type="entry name" value="PRE-RRNA-PROCESSING PROTEIN FHL1"/>
    <property type="match status" value="1"/>
</dbReference>
<dbReference type="Proteomes" id="UP000053317">
    <property type="component" value="Unassembled WGS sequence"/>
</dbReference>
<feature type="region of interest" description="Disordered" evidence="4">
    <location>
        <begin position="504"/>
        <end position="684"/>
    </location>
</feature>
<dbReference type="SMART" id="SM00339">
    <property type="entry name" value="FH"/>
    <property type="match status" value="1"/>
</dbReference>
<dbReference type="PROSITE" id="PS00658">
    <property type="entry name" value="FORK_HEAD_2"/>
    <property type="match status" value="1"/>
</dbReference>
<feature type="compositionally biased region" description="Basic and acidic residues" evidence="4">
    <location>
        <begin position="514"/>
        <end position="526"/>
    </location>
</feature>
<dbReference type="InterPro" id="IPR030456">
    <property type="entry name" value="TF_fork_head_CS_2"/>
</dbReference>
<dbReference type="GO" id="GO:0003700">
    <property type="term" value="F:DNA-binding transcription factor activity"/>
    <property type="evidence" value="ECO:0007669"/>
    <property type="project" value="InterPro"/>
</dbReference>
<dbReference type="SUPFAM" id="SSF49879">
    <property type="entry name" value="SMAD/FHA domain"/>
    <property type="match status" value="1"/>
</dbReference>
<feature type="region of interest" description="Disordered" evidence="4">
    <location>
        <begin position="290"/>
        <end position="356"/>
    </location>
</feature>
<dbReference type="GO" id="GO:0060962">
    <property type="term" value="P:regulation of ribosomal protein gene transcription by RNA polymerase II"/>
    <property type="evidence" value="ECO:0007669"/>
    <property type="project" value="InterPro"/>
</dbReference>
<feature type="compositionally biased region" description="Polar residues" evidence="4">
    <location>
        <begin position="31"/>
        <end position="48"/>
    </location>
</feature>
<evidence type="ECO:0000259" key="5">
    <source>
        <dbReference type="PROSITE" id="PS50006"/>
    </source>
</evidence>
<dbReference type="InterPro" id="IPR036388">
    <property type="entry name" value="WH-like_DNA-bd_sf"/>
</dbReference>
<dbReference type="CDD" id="cd00059">
    <property type="entry name" value="FH_FOX"/>
    <property type="match status" value="1"/>
</dbReference>
<feature type="compositionally biased region" description="Pro residues" evidence="4">
    <location>
        <begin position="806"/>
        <end position="839"/>
    </location>
</feature>
<dbReference type="GO" id="GO:0043565">
    <property type="term" value="F:sequence-specific DNA binding"/>
    <property type="evidence" value="ECO:0007669"/>
    <property type="project" value="InterPro"/>
</dbReference>
<evidence type="ECO:0000256" key="2">
    <source>
        <dbReference type="ARBA" id="ARBA00023242"/>
    </source>
</evidence>
<dbReference type="InterPro" id="IPR008984">
    <property type="entry name" value="SMAD_FHA_dom_sf"/>
</dbReference>
<dbReference type="InterPro" id="IPR000253">
    <property type="entry name" value="FHA_dom"/>
</dbReference>
<keyword evidence="2 3" id="KW-0539">Nucleus</keyword>
<feature type="region of interest" description="Disordered" evidence="4">
    <location>
        <begin position="1"/>
        <end position="143"/>
    </location>
</feature>
<gene>
    <name evidence="7" type="ORF">UCRPC4_g05479</name>
</gene>
<feature type="compositionally biased region" description="Pro residues" evidence="4">
    <location>
        <begin position="788"/>
        <end position="799"/>
    </location>
</feature>
<dbReference type="InterPro" id="IPR045178">
    <property type="entry name" value="Fhl1/FHA1"/>
</dbReference>
<feature type="DNA-binding region" description="Fork-head" evidence="3">
    <location>
        <begin position="688"/>
        <end position="778"/>
    </location>
</feature>
<dbReference type="Gene3D" id="1.10.10.10">
    <property type="entry name" value="Winged helix-like DNA-binding domain superfamily/Winged helix DNA-binding domain"/>
    <property type="match status" value="1"/>
</dbReference>
<comment type="caution">
    <text evidence="7">The sequence shown here is derived from an EMBL/GenBank/DDBJ whole genome shotgun (WGS) entry which is preliminary data.</text>
</comment>
<feature type="compositionally biased region" description="Basic residues" evidence="4">
    <location>
        <begin position="528"/>
        <end position="537"/>
    </location>
</feature>
<dbReference type="PROSITE" id="PS50039">
    <property type="entry name" value="FORK_HEAD_3"/>
    <property type="match status" value="1"/>
</dbReference>
<feature type="compositionally biased region" description="Basic and acidic residues" evidence="4">
    <location>
        <begin position="578"/>
        <end position="588"/>
    </location>
</feature>
<comment type="subcellular location">
    <subcellularLocation>
        <location evidence="3">Nucleus</location>
    </subcellularLocation>
</comment>
<dbReference type="InterPro" id="IPR036390">
    <property type="entry name" value="WH_DNA-bd_sf"/>
</dbReference>
<dbReference type="PRINTS" id="PR00053">
    <property type="entry name" value="FORKHEAD"/>
</dbReference>
<reference evidence="7 8" key="1">
    <citation type="submission" date="2015-05" db="EMBL/GenBank/DDBJ databases">
        <title>Distinctive expansion of gene families associated with plant cell wall degradation and secondary metabolism in the genomes of grapevine trunk pathogens.</title>
        <authorList>
            <person name="Lawrence D.P."/>
            <person name="Travadon R."/>
            <person name="Rolshausen P.E."/>
            <person name="Baumgartner K."/>
        </authorList>
    </citation>
    <scope>NUCLEOTIDE SEQUENCE [LARGE SCALE GENOMIC DNA]</scope>
    <source>
        <strain evidence="7">UCRPC4</strain>
    </source>
</reference>